<dbReference type="GO" id="GO:0016779">
    <property type="term" value="F:nucleotidyltransferase activity"/>
    <property type="evidence" value="ECO:0007669"/>
    <property type="project" value="UniProtKB-KW"/>
</dbReference>
<dbReference type="Pfam" id="PF01467">
    <property type="entry name" value="CTP_transf_like"/>
    <property type="match status" value="1"/>
</dbReference>
<dbReference type="PANTHER" id="PTHR43793">
    <property type="entry name" value="FAD SYNTHASE"/>
    <property type="match status" value="1"/>
</dbReference>
<organism evidence="4 5">
    <name type="scientific">Candidatus Dojkabacteria bacterium</name>
    <dbReference type="NCBI Taxonomy" id="2099670"/>
    <lineage>
        <taxon>Bacteria</taxon>
        <taxon>Candidatus Dojkabacteria</taxon>
    </lineage>
</organism>
<dbReference type="NCBIfam" id="TIGR00125">
    <property type="entry name" value="cyt_tran_rel"/>
    <property type="match status" value="1"/>
</dbReference>
<dbReference type="InterPro" id="IPR004821">
    <property type="entry name" value="Cyt_trans-like"/>
</dbReference>
<reference evidence="4" key="2">
    <citation type="journal article" date="2021" name="Microbiome">
        <title>Successional dynamics and alternative stable states in a saline activated sludge microbial community over 9 years.</title>
        <authorList>
            <person name="Wang Y."/>
            <person name="Ye J."/>
            <person name="Ju F."/>
            <person name="Liu L."/>
            <person name="Boyd J.A."/>
            <person name="Deng Y."/>
            <person name="Parks D.H."/>
            <person name="Jiang X."/>
            <person name="Yin X."/>
            <person name="Woodcroft B.J."/>
            <person name="Tyson G.W."/>
            <person name="Hugenholtz P."/>
            <person name="Polz M.F."/>
            <person name="Zhang T."/>
        </authorList>
    </citation>
    <scope>NUCLEOTIDE SEQUENCE</scope>
    <source>
        <strain evidence="4">HKST-UBA10</strain>
    </source>
</reference>
<dbReference type="PANTHER" id="PTHR43793:SF1">
    <property type="entry name" value="FAD SYNTHASE"/>
    <property type="match status" value="1"/>
</dbReference>
<keyword evidence="2 4" id="KW-0548">Nucleotidyltransferase</keyword>
<dbReference type="InterPro" id="IPR050385">
    <property type="entry name" value="Archaeal_FAD_synthase"/>
</dbReference>
<comment type="caution">
    <text evidence="4">The sequence shown here is derived from an EMBL/GenBank/DDBJ whole genome shotgun (WGS) entry which is preliminary data.</text>
</comment>
<evidence type="ECO:0000313" key="5">
    <source>
        <dbReference type="Proteomes" id="UP000782843"/>
    </source>
</evidence>
<evidence type="ECO:0000256" key="2">
    <source>
        <dbReference type="ARBA" id="ARBA00022695"/>
    </source>
</evidence>
<evidence type="ECO:0000256" key="1">
    <source>
        <dbReference type="ARBA" id="ARBA00022679"/>
    </source>
</evidence>
<feature type="domain" description="Cytidyltransferase-like" evidence="3">
    <location>
        <begin position="29"/>
        <end position="99"/>
    </location>
</feature>
<evidence type="ECO:0000259" key="3">
    <source>
        <dbReference type="Pfam" id="PF01467"/>
    </source>
</evidence>
<evidence type="ECO:0000313" key="4">
    <source>
        <dbReference type="EMBL" id="MCA9382520.1"/>
    </source>
</evidence>
<name>A0A955L451_9BACT</name>
<gene>
    <name evidence="4" type="ORF">KC660_03885</name>
</gene>
<accession>A0A955L451</accession>
<dbReference type="SUPFAM" id="SSF52374">
    <property type="entry name" value="Nucleotidylyl transferase"/>
    <property type="match status" value="1"/>
</dbReference>
<dbReference type="Proteomes" id="UP000782843">
    <property type="component" value="Unassembled WGS sequence"/>
</dbReference>
<sequence length="163" mass="18827">MSDKHIYTLETLKRMAKDVKSEGKTVGLTHGAFDLFHVSHLDLLKKASKRCDFLIVGVDSDANIAKYKSYKRPIIDEEDRLKIISELNCVDGVFINNTNINNKDYIQLYKELGINNIFTGIDFGFRNELEYRCSKVGANYQRIRTKQTHTTQIIDQILKTYQS</sequence>
<dbReference type="InterPro" id="IPR014729">
    <property type="entry name" value="Rossmann-like_a/b/a_fold"/>
</dbReference>
<dbReference type="EMBL" id="JAGQLG010000155">
    <property type="protein sequence ID" value="MCA9382520.1"/>
    <property type="molecule type" value="Genomic_DNA"/>
</dbReference>
<dbReference type="Gene3D" id="3.40.50.620">
    <property type="entry name" value="HUPs"/>
    <property type="match status" value="1"/>
</dbReference>
<protein>
    <submittedName>
        <fullName evidence="4">Adenylyltransferase/cytidyltransferase family protein</fullName>
    </submittedName>
</protein>
<proteinExistence type="predicted"/>
<dbReference type="AlphaFoldDB" id="A0A955L451"/>
<keyword evidence="1" id="KW-0808">Transferase</keyword>
<reference evidence="4" key="1">
    <citation type="submission" date="2020-04" db="EMBL/GenBank/DDBJ databases">
        <authorList>
            <person name="Zhang T."/>
        </authorList>
    </citation>
    <scope>NUCLEOTIDE SEQUENCE</scope>
    <source>
        <strain evidence="4">HKST-UBA10</strain>
    </source>
</reference>